<protein>
    <submittedName>
        <fullName evidence="2">Uncharacterized protein</fullName>
    </submittedName>
</protein>
<dbReference type="AlphaFoldDB" id="A0A9Q1QYS2"/>
<reference evidence="3" key="1">
    <citation type="journal article" date="2023" name="Proc. Natl. Acad. Sci. U.S.A.">
        <title>Genomic and structural basis for evolution of tropane alkaloid biosynthesis.</title>
        <authorList>
            <person name="Wanga Y.-J."/>
            <person name="Taina T."/>
            <person name="Yua J.-Y."/>
            <person name="Lia J."/>
            <person name="Xua B."/>
            <person name="Chenc J."/>
            <person name="D'Auriad J.C."/>
            <person name="Huanga J.-P."/>
            <person name="Huanga S.-X."/>
        </authorList>
    </citation>
    <scope>NUCLEOTIDE SEQUENCE [LARGE SCALE GENOMIC DNA]</scope>
    <source>
        <strain evidence="3">cv. KIB-2019</strain>
    </source>
</reference>
<evidence type="ECO:0000313" key="3">
    <source>
        <dbReference type="Proteomes" id="UP001152561"/>
    </source>
</evidence>
<dbReference type="Proteomes" id="UP001152561">
    <property type="component" value="Unassembled WGS sequence"/>
</dbReference>
<proteinExistence type="predicted"/>
<comment type="caution">
    <text evidence="2">The sequence shown here is derived from an EMBL/GenBank/DDBJ whole genome shotgun (WGS) entry which is preliminary data.</text>
</comment>
<accession>A0A9Q1QYS2</accession>
<gene>
    <name evidence="2" type="ORF">K7X08_015994</name>
</gene>
<keyword evidence="3" id="KW-1185">Reference proteome</keyword>
<name>A0A9Q1QYS2_9SOLA</name>
<feature type="compositionally biased region" description="Polar residues" evidence="1">
    <location>
        <begin position="8"/>
        <end position="30"/>
    </location>
</feature>
<dbReference type="EMBL" id="JAJAGQ010000020">
    <property type="protein sequence ID" value="KAJ8533105.1"/>
    <property type="molecule type" value="Genomic_DNA"/>
</dbReference>
<evidence type="ECO:0000256" key="1">
    <source>
        <dbReference type="SAM" id="MobiDB-lite"/>
    </source>
</evidence>
<sequence>MTRREQITSDSAAAATQGNSSAFPTAQGTPNAFPVAQGNVNVPLPSKDPPQAGDEVDPQPNETAGGGQGIHVVNDINMVLDA</sequence>
<feature type="region of interest" description="Disordered" evidence="1">
    <location>
        <begin position="1"/>
        <end position="69"/>
    </location>
</feature>
<evidence type="ECO:0000313" key="2">
    <source>
        <dbReference type="EMBL" id="KAJ8533105.1"/>
    </source>
</evidence>
<organism evidence="2 3">
    <name type="scientific">Anisodus acutangulus</name>
    <dbReference type="NCBI Taxonomy" id="402998"/>
    <lineage>
        <taxon>Eukaryota</taxon>
        <taxon>Viridiplantae</taxon>
        <taxon>Streptophyta</taxon>
        <taxon>Embryophyta</taxon>
        <taxon>Tracheophyta</taxon>
        <taxon>Spermatophyta</taxon>
        <taxon>Magnoliopsida</taxon>
        <taxon>eudicotyledons</taxon>
        <taxon>Gunneridae</taxon>
        <taxon>Pentapetalae</taxon>
        <taxon>asterids</taxon>
        <taxon>lamiids</taxon>
        <taxon>Solanales</taxon>
        <taxon>Solanaceae</taxon>
        <taxon>Solanoideae</taxon>
        <taxon>Hyoscyameae</taxon>
        <taxon>Anisodus</taxon>
    </lineage>
</organism>